<keyword evidence="3" id="KW-0804">Transcription</keyword>
<protein>
    <submittedName>
        <fullName evidence="5">Transcriptional regulator, MerR family</fullName>
    </submittedName>
</protein>
<sequence length="302" mass="33086">MLTVDGLYPIRTATALTGVNPVTLRAWERRYGLIRPQRTPKGHRLYTEADIARIKRILELLEQGIPISRTREVLDREAGLNAPAGATAAPSGETPWTQYRDQLRQGITALDALSLDRAYNEALSLYPLELVGRELLLPLLDDYRAGAAAGGERQLQAHFLEAYLRHRLGARFHHQLARARGPRVLSACLPGEICEIPTLFFALCAVEHGYRVVYTGRPLPLEVVTGAARREDLAATLLYGDCRADRGSLQAVLSRLPDTPAHRLFLSGPGAAEAAVAPIQALPADISRALQTLDRALLTPTD</sequence>
<feature type="domain" description="HTH merR-type" evidence="4">
    <location>
        <begin position="7"/>
        <end position="76"/>
    </location>
</feature>
<dbReference type="Gene3D" id="1.10.1660.10">
    <property type="match status" value="1"/>
</dbReference>
<proteinExistence type="predicted"/>
<dbReference type="RefSeq" id="WP_011629991.1">
    <property type="nucleotide sequence ID" value="NC_008340.1"/>
</dbReference>
<dbReference type="PROSITE" id="PS50937">
    <property type="entry name" value="HTH_MERR_2"/>
    <property type="match status" value="1"/>
</dbReference>
<dbReference type="PANTHER" id="PTHR30204:SF67">
    <property type="entry name" value="HTH-TYPE TRANSCRIPTIONAL REGULATOR MLRA-RELATED"/>
    <property type="match status" value="1"/>
</dbReference>
<dbReference type="AlphaFoldDB" id="Q0A6E0"/>
<dbReference type="PANTHER" id="PTHR30204">
    <property type="entry name" value="REDOX-CYCLING DRUG-SENSING TRANSCRIPTIONAL ACTIVATOR SOXR"/>
    <property type="match status" value="1"/>
</dbReference>
<dbReference type="EMBL" id="CP000453">
    <property type="protein sequence ID" value="ABI57597.1"/>
    <property type="molecule type" value="Genomic_DNA"/>
</dbReference>
<dbReference type="Gene3D" id="3.40.50.280">
    <property type="entry name" value="Cobalamin-binding domain"/>
    <property type="match status" value="1"/>
</dbReference>
<dbReference type="InterPro" id="IPR000551">
    <property type="entry name" value="MerR-type_HTH_dom"/>
</dbReference>
<accession>Q0A6E0</accession>
<organism evidence="5 6">
    <name type="scientific">Alkalilimnicola ehrlichii (strain ATCC BAA-1101 / DSM 17681 / MLHE-1)</name>
    <dbReference type="NCBI Taxonomy" id="187272"/>
    <lineage>
        <taxon>Bacteria</taxon>
        <taxon>Pseudomonadati</taxon>
        <taxon>Pseudomonadota</taxon>
        <taxon>Gammaproteobacteria</taxon>
        <taxon>Chromatiales</taxon>
        <taxon>Ectothiorhodospiraceae</taxon>
        <taxon>Alkalilimnicola</taxon>
    </lineage>
</organism>
<dbReference type="OrthoDB" id="9800334at2"/>
<keyword evidence="2" id="KW-0238">DNA-binding</keyword>
<dbReference type="HOGENOM" id="CLU_045945_3_1_6"/>
<dbReference type="GO" id="GO:0003677">
    <property type="term" value="F:DNA binding"/>
    <property type="evidence" value="ECO:0007669"/>
    <property type="project" value="UniProtKB-KW"/>
</dbReference>
<dbReference type="InterPro" id="IPR047057">
    <property type="entry name" value="MerR_fam"/>
</dbReference>
<evidence type="ECO:0000256" key="1">
    <source>
        <dbReference type="ARBA" id="ARBA00023015"/>
    </source>
</evidence>
<name>Q0A6E0_ALKEH</name>
<dbReference type="eggNOG" id="COG0789">
    <property type="taxonomic scope" value="Bacteria"/>
</dbReference>
<dbReference type="InterPro" id="IPR009061">
    <property type="entry name" value="DNA-bd_dom_put_sf"/>
</dbReference>
<dbReference type="SUPFAM" id="SSF46955">
    <property type="entry name" value="Putative DNA-binding domain"/>
    <property type="match status" value="1"/>
</dbReference>
<dbReference type="Proteomes" id="UP000001962">
    <property type="component" value="Chromosome"/>
</dbReference>
<evidence type="ECO:0000256" key="2">
    <source>
        <dbReference type="ARBA" id="ARBA00023125"/>
    </source>
</evidence>
<dbReference type="KEGG" id="aeh:Mlg_2255"/>
<evidence type="ECO:0000313" key="5">
    <source>
        <dbReference type="EMBL" id="ABI57597.1"/>
    </source>
</evidence>
<evidence type="ECO:0000313" key="6">
    <source>
        <dbReference type="Proteomes" id="UP000001962"/>
    </source>
</evidence>
<dbReference type="CDD" id="cd01104">
    <property type="entry name" value="HTH_MlrA-CarA"/>
    <property type="match status" value="1"/>
</dbReference>
<evidence type="ECO:0000256" key="3">
    <source>
        <dbReference type="ARBA" id="ARBA00023163"/>
    </source>
</evidence>
<reference evidence="6" key="1">
    <citation type="submission" date="2006-08" db="EMBL/GenBank/DDBJ databases">
        <title>Complete sequence of Alkalilimnicola ehrilichei MLHE-1.</title>
        <authorList>
            <person name="Copeland A."/>
            <person name="Lucas S."/>
            <person name="Lapidus A."/>
            <person name="Barry K."/>
            <person name="Detter J.C."/>
            <person name="Glavina del Rio T."/>
            <person name="Hammon N."/>
            <person name="Israni S."/>
            <person name="Dalin E."/>
            <person name="Tice H."/>
            <person name="Pitluck S."/>
            <person name="Sims D."/>
            <person name="Brettin T."/>
            <person name="Bruce D."/>
            <person name="Han C."/>
            <person name="Tapia R."/>
            <person name="Gilna P."/>
            <person name="Schmutz J."/>
            <person name="Larimer F."/>
            <person name="Land M."/>
            <person name="Hauser L."/>
            <person name="Kyrpides N."/>
            <person name="Mikhailova N."/>
            <person name="Oremland R.S."/>
            <person name="Hoeft S.E."/>
            <person name="Switzer-Blum J."/>
            <person name="Kulp T."/>
            <person name="King G."/>
            <person name="Tabita R."/>
            <person name="Witte B."/>
            <person name="Santini J.M."/>
            <person name="Basu P."/>
            <person name="Hollibaugh J.T."/>
            <person name="Xie G."/>
            <person name="Stolz J.F."/>
            <person name="Richardson P."/>
        </authorList>
    </citation>
    <scope>NUCLEOTIDE SEQUENCE [LARGE SCALE GENOMIC DNA]</scope>
    <source>
        <strain evidence="6">ATCC BAA-1101 / DSM 17681 / MLHE-1</strain>
    </source>
</reference>
<dbReference type="Pfam" id="PF13411">
    <property type="entry name" value="MerR_1"/>
    <property type="match status" value="1"/>
</dbReference>
<gene>
    <name evidence="5" type="ordered locus">Mlg_2255</name>
</gene>
<keyword evidence="1" id="KW-0805">Transcription regulation</keyword>
<evidence type="ECO:0000259" key="4">
    <source>
        <dbReference type="PROSITE" id="PS50937"/>
    </source>
</evidence>
<dbReference type="SMART" id="SM00422">
    <property type="entry name" value="HTH_MERR"/>
    <property type="match status" value="1"/>
</dbReference>
<dbReference type="GO" id="GO:0003700">
    <property type="term" value="F:DNA-binding transcription factor activity"/>
    <property type="evidence" value="ECO:0007669"/>
    <property type="project" value="InterPro"/>
</dbReference>
<keyword evidence="6" id="KW-1185">Reference proteome</keyword>